<name>A0ABR3LTJ2_9TELE</name>
<evidence type="ECO:0000313" key="2">
    <source>
        <dbReference type="EMBL" id="KAL1256222.1"/>
    </source>
</evidence>
<evidence type="ECO:0000313" key="3">
    <source>
        <dbReference type="Proteomes" id="UP001558613"/>
    </source>
</evidence>
<proteinExistence type="predicted"/>
<dbReference type="EMBL" id="JAYMGO010000018">
    <property type="protein sequence ID" value="KAL1256222.1"/>
    <property type="molecule type" value="Genomic_DNA"/>
</dbReference>
<reference evidence="2 3" key="1">
    <citation type="submission" date="2023-09" db="EMBL/GenBank/DDBJ databases">
        <authorList>
            <person name="Wang M."/>
        </authorList>
    </citation>
    <scope>NUCLEOTIDE SEQUENCE [LARGE SCALE GENOMIC DNA]</scope>
    <source>
        <strain evidence="2">GT-2023</strain>
        <tissue evidence="2">Liver</tissue>
    </source>
</reference>
<dbReference type="Proteomes" id="UP001558613">
    <property type="component" value="Unassembled WGS sequence"/>
</dbReference>
<protein>
    <submittedName>
        <fullName evidence="2">Uncharacterized protein</fullName>
    </submittedName>
</protein>
<gene>
    <name evidence="2" type="ORF">QQF64_011767</name>
</gene>
<evidence type="ECO:0000256" key="1">
    <source>
        <dbReference type="SAM" id="MobiDB-lite"/>
    </source>
</evidence>
<comment type="caution">
    <text evidence="2">The sequence shown here is derived from an EMBL/GenBank/DDBJ whole genome shotgun (WGS) entry which is preliminary data.</text>
</comment>
<feature type="compositionally biased region" description="Basic and acidic residues" evidence="1">
    <location>
        <begin position="24"/>
        <end position="37"/>
    </location>
</feature>
<organism evidence="2 3">
    <name type="scientific">Cirrhinus molitorella</name>
    <name type="common">mud carp</name>
    <dbReference type="NCBI Taxonomy" id="172907"/>
    <lineage>
        <taxon>Eukaryota</taxon>
        <taxon>Metazoa</taxon>
        <taxon>Chordata</taxon>
        <taxon>Craniata</taxon>
        <taxon>Vertebrata</taxon>
        <taxon>Euteleostomi</taxon>
        <taxon>Actinopterygii</taxon>
        <taxon>Neopterygii</taxon>
        <taxon>Teleostei</taxon>
        <taxon>Ostariophysi</taxon>
        <taxon>Cypriniformes</taxon>
        <taxon>Cyprinidae</taxon>
        <taxon>Labeoninae</taxon>
        <taxon>Labeonini</taxon>
        <taxon>Cirrhinus</taxon>
    </lineage>
</organism>
<sequence>MKKKKQPCKGKQPKTTSTSAGVDRGSREKERDREGMGRDQFLGWAVVGSADGWTRDGSSYTICRALVCFSPLRTERDTPSLTQSCCDPNRVKRIADSDEVTST</sequence>
<keyword evidence="3" id="KW-1185">Reference proteome</keyword>
<feature type="region of interest" description="Disordered" evidence="1">
    <location>
        <begin position="1"/>
        <end position="39"/>
    </location>
</feature>
<feature type="compositionally biased region" description="Basic residues" evidence="1">
    <location>
        <begin position="1"/>
        <end position="12"/>
    </location>
</feature>
<accession>A0ABR3LTJ2</accession>